<dbReference type="Proteomes" id="UP000612362">
    <property type="component" value="Unassembled WGS sequence"/>
</dbReference>
<accession>A0A8J3ICH0</accession>
<keyword evidence="2" id="KW-1185">Reference proteome</keyword>
<name>A0A8J3ICH0_9CHLR</name>
<reference evidence="1" key="1">
    <citation type="submission" date="2020-10" db="EMBL/GenBank/DDBJ databases">
        <title>Taxonomic study of unclassified bacteria belonging to the class Ktedonobacteria.</title>
        <authorList>
            <person name="Yabe S."/>
            <person name="Wang C.M."/>
            <person name="Zheng Y."/>
            <person name="Sakai Y."/>
            <person name="Cavaletti L."/>
            <person name="Monciardini P."/>
            <person name="Donadio S."/>
        </authorList>
    </citation>
    <scope>NUCLEOTIDE SEQUENCE</scope>
    <source>
        <strain evidence="1">SOSP1-1</strain>
    </source>
</reference>
<proteinExistence type="predicted"/>
<organism evidence="1 2">
    <name type="scientific">Ktedonospora formicarum</name>
    <dbReference type="NCBI Taxonomy" id="2778364"/>
    <lineage>
        <taxon>Bacteria</taxon>
        <taxon>Bacillati</taxon>
        <taxon>Chloroflexota</taxon>
        <taxon>Ktedonobacteria</taxon>
        <taxon>Ktedonobacterales</taxon>
        <taxon>Ktedonobacteraceae</taxon>
        <taxon>Ktedonospora</taxon>
    </lineage>
</organism>
<protein>
    <submittedName>
        <fullName evidence="1">Uncharacterized protein</fullName>
    </submittedName>
</protein>
<dbReference type="AlphaFoldDB" id="A0A8J3ICH0"/>
<sequence>MSLDMSDKAVFQRAKEALLIDVQNACRRGCPSGEEHTPACESRSQAYFTKVTDLALRYNQA</sequence>
<comment type="caution">
    <text evidence="1">The sequence shown here is derived from an EMBL/GenBank/DDBJ whole genome shotgun (WGS) entry which is preliminary data.</text>
</comment>
<evidence type="ECO:0000313" key="2">
    <source>
        <dbReference type="Proteomes" id="UP000612362"/>
    </source>
</evidence>
<evidence type="ECO:0000313" key="1">
    <source>
        <dbReference type="EMBL" id="GHO49758.1"/>
    </source>
</evidence>
<dbReference type="EMBL" id="BNJF01000006">
    <property type="protein sequence ID" value="GHO49758.1"/>
    <property type="molecule type" value="Genomic_DNA"/>
</dbReference>
<gene>
    <name evidence="1" type="ORF">KSX_79210</name>
</gene>